<evidence type="ECO:0000256" key="1">
    <source>
        <dbReference type="SAM" id="Phobius"/>
    </source>
</evidence>
<sequence length="193" mass="22239">METTQHSGRTELTKSGRTFSSVENAEKMEVLVSMYEQLDQNHHHHNKVIFQTYYLSVIFFGAIGSFLLNPSYSDTVTAGIATFGALVMLVLWFWAYMYLKGRRQIKEHKSVVIRELEQHDEEFVVMDSVREAFFFKHKETPQRTVLAKLLNAVGLEVEGDFLGVEHRKDVAQWGYFLMLSLVFSAFAGYVLLV</sequence>
<dbReference type="EMBL" id="JACKXD010000005">
    <property type="protein sequence ID" value="MBB6647359.1"/>
    <property type="molecule type" value="Genomic_DNA"/>
</dbReference>
<keyword evidence="1" id="KW-0472">Membrane</keyword>
<accession>A0A7J9SMJ3</accession>
<protein>
    <submittedName>
        <fullName evidence="2">Uncharacterized protein</fullName>
    </submittedName>
</protein>
<feature type="transmembrane region" description="Helical" evidence="1">
    <location>
        <begin position="48"/>
        <end position="68"/>
    </location>
</feature>
<comment type="caution">
    <text evidence="2">The sequence shown here is derived from an EMBL/GenBank/DDBJ whole genome shotgun (WGS) entry which is preliminary data.</text>
</comment>
<reference evidence="2 3" key="1">
    <citation type="submission" date="2020-08" db="EMBL/GenBank/DDBJ databases">
        <authorList>
            <person name="Seo M.-J."/>
        </authorList>
    </citation>
    <scope>NUCLEOTIDE SEQUENCE [LARGE SCALE GENOMIC DNA]</scope>
    <source>
        <strain evidence="2 3">MBLA0160</strain>
    </source>
</reference>
<keyword evidence="1" id="KW-1133">Transmembrane helix</keyword>
<proteinExistence type="predicted"/>
<feature type="transmembrane region" description="Helical" evidence="1">
    <location>
        <begin position="80"/>
        <end position="99"/>
    </location>
</feature>
<dbReference type="RefSeq" id="WP_185193735.1">
    <property type="nucleotide sequence ID" value="NZ_JACKXD010000005.1"/>
</dbReference>
<dbReference type="Proteomes" id="UP000546257">
    <property type="component" value="Unassembled WGS sequence"/>
</dbReference>
<name>A0A7J9SMJ3_9EURY</name>
<gene>
    <name evidence="2" type="ORF">H5V44_13880</name>
</gene>
<keyword evidence="3" id="KW-1185">Reference proteome</keyword>
<dbReference type="AlphaFoldDB" id="A0A7J9SMJ3"/>
<evidence type="ECO:0000313" key="3">
    <source>
        <dbReference type="Proteomes" id="UP000546257"/>
    </source>
</evidence>
<evidence type="ECO:0000313" key="2">
    <source>
        <dbReference type="EMBL" id="MBB6647359.1"/>
    </source>
</evidence>
<keyword evidence="1" id="KW-0812">Transmembrane</keyword>
<feature type="transmembrane region" description="Helical" evidence="1">
    <location>
        <begin position="173"/>
        <end position="192"/>
    </location>
</feature>
<organism evidence="2 3">
    <name type="scientific">Halobellus ruber</name>
    <dbReference type="NCBI Taxonomy" id="2761102"/>
    <lineage>
        <taxon>Archaea</taxon>
        <taxon>Methanobacteriati</taxon>
        <taxon>Methanobacteriota</taxon>
        <taxon>Stenosarchaea group</taxon>
        <taxon>Halobacteria</taxon>
        <taxon>Halobacteriales</taxon>
        <taxon>Haloferacaceae</taxon>
        <taxon>Halobellus</taxon>
    </lineage>
</organism>